<protein>
    <submittedName>
        <fullName evidence="7">Uncharacterized protein</fullName>
    </submittedName>
</protein>
<dbReference type="PANTHER" id="PTHR30250:SF26">
    <property type="entry name" value="PSMA PROTEIN"/>
    <property type="match status" value="1"/>
</dbReference>
<feature type="transmembrane region" description="Helical" evidence="6">
    <location>
        <begin position="401"/>
        <end position="422"/>
    </location>
</feature>
<evidence type="ECO:0000313" key="8">
    <source>
        <dbReference type="Proteomes" id="UP000284614"/>
    </source>
</evidence>
<accession>A0A413JTV5</accession>
<reference evidence="7 8" key="1">
    <citation type="submission" date="2018-08" db="EMBL/GenBank/DDBJ databases">
        <title>A genome reference for cultivated species of the human gut microbiota.</title>
        <authorList>
            <person name="Zou Y."/>
            <person name="Xue W."/>
            <person name="Luo G."/>
        </authorList>
    </citation>
    <scope>NUCLEOTIDE SEQUENCE [LARGE SCALE GENOMIC DNA]</scope>
    <source>
        <strain evidence="7 8">OF01-1</strain>
    </source>
</reference>
<keyword evidence="3 6" id="KW-0812">Transmembrane</keyword>
<proteinExistence type="predicted"/>
<feature type="transmembrane region" description="Helical" evidence="6">
    <location>
        <begin position="12"/>
        <end position="29"/>
    </location>
</feature>
<feature type="transmembrane region" description="Helical" evidence="6">
    <location>
        <begin position="312"/>
        <end position="336"/>
    </location>
</feature>
<comment type="subcellular location">
    <subcellularLocation>
        <location evidence="1">Cell membrane</location>
        <topology evidence="1">Multi-pass membrane protein</topology>
    </subcellularLocation>
</comment>
<feature type="transmembrane region" description="Helical" evidence="6">
    <location>
        <begin position="184"/>
        <end position="205"/>
    </location>
</feature>
<feature type="transmembrane region" description="Helical" evidence="6">
    <location>
        <begin position="438"/>
        <end position="458"/>
    </location>
</feature>
<evidence type="ECO:0000256" key="1">
    <source>
        <dbReference type="ARBA" id="ARBA00004651"/>
    </source>
</evidence>
<evidence type="ECO:0000256" key="5">
    <source>
        <dbReference type="ARBA" id="ARBA00023136"/>
    </source>
</evidence>
<evidence type="ECO:0000256" key="4">
    <source>
        <dbReference type="ARBA" id="ARBA00022989"/>
    </source>
</evidence>
<keyword evidence="2" id="KW-1003">Cell membrane</keyword>
<dbReference type="AlphaFoldDB" id="A0A413JTV5"/>
<evidence type="ECO:0000256" key="3">
    <source>
        <dbReference type="ARBA" id="ARBA00022692"/>
    </source>
</evidence>
<feature type="transmembrane region" description="Helical" evidence="6">
    <location>
        <begin position="342"/>
        <end position="363"/>
    </location>
</feature>
<gene>
    <name evidence="7" type="ORF">DXA27_19350</name>
</gene>
<dbReference type="InterPro" id="IPR050833">
    <property type="entry name" value="Poly_Biosynth_Transport"/>
</dbReference>
<evidence type="ECO:0000256" key="6">
    <source>
        <dbReference type="SAM" id="Phobius"/>
    </source>
</evidence>
<feature type="transmembrane region" description="Helical" evidence="6">
    <location>
        <begin position="127"/>
        <end position="150"/>
    </location>
</feature>
<feature type="transmembrane region" description="Helical" evidence="6">
    <location>
        <begin position="157"/>
        <end position="178"/>
    </location>
</feature>
<evidence type="ECO:0000313" key="7">
    <source>
        <dbReference type="EMBL" id="RGY65586.1"/>
    </source>
</evidence>
<keyword evidence="5 6" id="KW-0472">Membrane</keyword>
<feature type="transmembrane region" description="Helical" evidence="6">
    <location>
        <begin position="375"/>
        <end position="395"/>
    </location>
</feature>
<feature type="transmembrane region" description="Helical" evidence="6">
    <location>
        <begin position="91"/>
        <end position="115"/>
    </location>
</feature>
<organism evidence="7 8">
    <name type="scientific">Bacteroides fragilis</name>
    <dbReference type="NCBI Taxonomy" id="817"/>
    <lineage>
        <taxon>Bacteria</taxon>
        <taxon>Pseudomonadati</taxon>
        <taxon>Bacteroidota</taxon>
        <taxon>Bacteroidia</taxon>
        <taxon>Bacteroidales</taxon>
        <taxon>Bacteroidaceae</taxon>
        <taxon>Bacteroides</taxon>
    </lineage>
</organism>
<dbReference type="PANTHER" id="PTHR30250">
    <property type="entry name" value="PST FAMILY PREDICTED COLANIC ACID TRANSPORTER"/>
    <property type="match status" value="1"/>
</dbReference>
<dbReference type="EMBL" id="QSDG01000022">
    <property type="protein sequence ID" value="RGY65586.1"/>
    <property type="molecule type" value="Genomic_DNA"/>
</dbReference>
<feature type="transmembrane region" description="Helical" evidence="6">
    <location>
        <begin position="464"/>
        <end position="483"/>
    </location>
</feature>
<dbReference type="Proteomes" id="UP000284614">
    <property type="component" value="Unassembled WGS sequence"/>
</dbReference>
<evidence type="ECO:0000256" key="2">
    <source>
        <dbReference type="ARBA" id="ARBA00022475"/>
    </source>
</evidence>
<dbReference type="GO" id="GO:0005886">
    <property type="term" value="C:plasma membrane"/>
    <property type="evidence" value="ECO:0007669"/>
    <property type="project" value="UniProtKB-SubCell"/>
</dbReference>
<sequence>MNNNKRIAKNTLMLYFRMLLIMFVSLYTSRVTLKALGITDYGLYNVLAGSIVIFSFINNSLATATTRFITFHLNEKNTDNIKNIFSTSVHIHLFISLIVIILSELIGIWGINNILNIPTDRIFACNIVFQIVIFSAVTSILQSPFGALIISNEKMNIYAYIGIIDALSKLIIALLITITPYDRLISFSILQFIAASSIFFFYYYYCKQTYSSIFYISKKKNYKLIKEMLGFSSWNLLGSTAIMLKNQGVNILINIFFGPAINAANGIAYQVNSAVFQFSNNFTTAINPQIIKSYAANDKERMKNLIIRGGKFSFFLLTFLTVPIIAETNYLLTLWLGEFPAYTITLTRLVLFLTLIECFNYPISCAIQATGNIRNYQIIISGMNLLIFPFSYISYKLEAPPQTALTISLSISFCLLFIRLYFIYKQLGFSPFIFFKEVYCKSFIILAICLPIPLFISTHLDESLLRLFITTATALIVNTFIIYKIGLSIDEKKYVINSIKNKLQIKK</sequence>
<feature type="transmembrane region" description="Helical" evidence="6">
    <location>
        <begin position="41"/>
        <end position="70"/>
    </location>
</feature>
<name>A0A413JTV5_BACFG</name>
<dbReference type="RefSeq" id="WP_032537420.1">
    <property type="nucleotide sequence ID" value="NZ_JAGJHU010000006.1"/>
</dbReference>
<comment type="caution">
    <text evidence="7">The sequence shown here is derived from an EMBL/GenBank/DDBJ whole genome shotgun (WGS) entry which is preliminary data.</text>
</comment>
<keyword evidence="4 6" id="KW-1133">Transmembrane helix</keyword>